<reference evidence="1 2" key="1">
    <citation type="submission" date="2013-03" db="EMBL/GenBank/DDBJ databases">
        <authorList>
            <person name="Warren W."/>
            <person name="Wilson R.K."/>
        </authorList>
    </citation>
    <scope>NUCLEOTIDE SEQUENCE</scope>
</reference>
<protein>
    <submittedName>
        <fullName evidence="1">Uncharacterized protein</fullName>
    </submittedName>
</protein>
<evidence type="ECO:0000313" key="1">
    <source>
        <dbReference type="Ensembl" id="ENSMFAP00000047323.1"/>
    </source>
</evidence>
<organism evidence="1 2">
    <name type="scientific">Macaca fascicularis</name>
    <name type="common">Crab-eating macaque</name>
    <name type="synonym">Cynomolgus monkey</name>
    <dbReference type="NCBI Taxonomy" id="9541"/>
    <lineage>
        <taxon>Eukaryota</taxon>
        <taxon>Metazoa</taxon>
        <taxon>Chordata</taxon>
        <taxon>Craniata</taxon>
        <taxon>Vertebrata</taxon>
        <taxon>Euteleostomi</taxon>
        <taxon>Mammalia</taxon>
        <taxon>Eutheria</taxon>
        <taxon>Euarchontoglires</taxon>
        <taxon>Primates</taxon>
        <taxon>Haplorrhini</taxon>
        <taxon>Catarrhini</taxon>
        <taxon>Cercopithecidae</taxon>
        <taxon>Cercopithecinae</taxon>
        <taxon>Macaca</taxon>
    </lineage>
</organism>
<reference evidence="1" key="3">
    <citation type="submission" date="2025-09" db="UniProtKB">
        <authorList>
            <consortium name="Ensembl"/>
        </authorList>
    </citation>
    <scope>IDENTIFICATION</scope>
</reference>
<evidence type="ECO:0000313" key="2">
    <source>
        <dbReference type="Proteomes" id="UP000233100"/>
    </source>
</evidence>
<sequence length="112" mass="12690">QAGVQWHNLGSLQPLPPGFKQFSCLSLLSSWDYRHVPSHPAHFCIFSRDEFSPCWPGWSQSLDLVICLPRPPKVLGLQTRATALGLWHLFKSDKKHLQSVLSEACYWEASST</sequence>
<dbReference type="Ensembl" id="ENSMFAT00000078964.1">
    <property type="protein sequence ID" value="ENSMFAP00000047323.1"/>
    <property type="gene ID" value="ENSMFAG00000053203.1"/>
</dbReference>
<accession>A0A7N9C7Y9</accession>
<reference evidence="1" key="2">
    <citation type="submission" date="2025-08" db="UniProtKB">
        <authorList>
            <consortium name="Ensembl"/>
        </authorList>
    </citation>
    <scope>IDENTIFICATION</scope>
</reference>
<dbReference type="GeneTree" id="ENSGT00940000161627"/>
<keyword evidence="2" id="KW-1185">Reference proteome</keyword>
<proteinExistence type="predicted"/>
<dbReference type="AlphaFoldDB" id="A0A7N9C7Y9"/>
<dbReference type="Proteomes" id="UP000233100">
    <property type="component" value="Chromosome 3"/>
</dbReference>
<name>A0A7N9C7Y9_MACFA</name>
<dbReference type="PANTHER" id="PTHR46254">
    <property type="entry name" value="PROTEIN GVQW1-RELATED"/>
    <property type="match status" value="1"/>
</dbReference>